<accession>A0ABU5UAM2</accession>
<dbReference type="SUPFAM" id="SSF143011">
    <property type="entry name" value="RelE-like"/>
    <property type="match status" value="1"/>
</dbReference>
<keyword evidence="2" id="KW-1277">Toxin-antitoxin system</keyword>
<comment type="similarity">
    <text evidence="1">Belongs to the RelE toxin family.</text>
</comment>
<dbReference type="EMBL" id="JAYGHG010000004">
    <property type="protein sequence ID" value="MEA5580568.1"/>
    <property type="molecule type" value="Genomic_DNA"/>
</dbReference>
<dbReference type="InterPro" id="IPR007712">
    <property type="entry name" value="RelE/ParE_toxin"/>
</dbReference>
<dbReference type="Pfam" id="PF05016">
    <property type="entry name" value="ParE_toxin"/>
    <property type="match status" value="1"/>
</dbReference>
<name>A0ABU5UAM2_9CYAN</name>
<dbReference type="PANTHER" id="PTHR35601:SF1">
    <property type="entry name" value="TOXIN RELE"/>
    <property type="match status" value="1"/>
</dbReference>
<dbReference type="PANTHER" id="PTHR35601">
    <property type="entry name" value="TOXIN RELE"/>
    <property type="match status" value="1"/>
</dbReference>
<dbReference type="InterPro" id="IPR035093">
    <property type="entry name" value="RelE/ParE_toxin_dom_sf"/>
</dbReference>
<dbReference type="RefSeq" id="WP_323194913.1">
    <property type="nucleotide sequence ID" value="NZ_JAYGHG010000004.1"/>
</dbReference>
<reference evidence="3 4" key="1">
    <citation type="submission" date="2023-12" db="EMBL/GenBank/DDBJ databases">
        <title>Baltic Sea Cyanobacteria.</title>
        <authorList>
            <person name="Delbaje E."/>
            <person name="Fewer D.P."/>
            <person name="Shishido T.K."/>
        </authorList>
    </citation>
    <scope>NUCLEOTIDE SEQUENCE [LARGE SCALE GENOMIC DNA]</scope>
    <source>
        <strain evidence="3 4">UHCC-0300</strain>
    </source>
</reference>
<gene>
    <name evidence="3" type="ORF">VB620_04330</name>
</gene>
<protein>
    <submittedName>
        <fullName evidence="3">Type II toxin-antitoxin system RelE/ParE family toxin</fullName>
    </submittedName>
</protein>
<organism evidence="3 4">
    <name type="scientific">Nodularia harveyana UHCC-0300</name>
    <dbReference type="NCBI Taxonomy" id="2974287"/>
    <lineage>
        <taxon>Bacteria</taxon>
        <taxon>Bacillati</taxon>
        <taxon>Cyanobacteriota</taxon>
        <taxon>Cyanophyceae</taxon>
        <taxon>Nostocales</taxon>
        <taxon>Nodulariaceae</taxon>
        <taxon>Nodularia</taxon>
    </lineage>
</organism>
<keyword evidence="4" id="KW-1185">Reference proteome</keyword>
<evidence type="ECO:0000313" key="4">
    <source>
        <dbReference type="Proteomes" id="UP001302120"/>
    </source>
</evidence>
<evidence type="ECO:0000256" key="1">
    <source>
        <dbReference type="ARBA" id="ARBA00006226"/>
    </source>
</evidence>
<evidence type="ECO:0000313" key="3">
    <source>
        <dbReference type="EMBL" id="MEA5580568.1"/>
    </source>
</evidence>
<evidence type="ECO:0000256" key="2">
    <source>
        <dbReference type="ARBA" id="ARBA00022649"/>
    </source>
</evidence>
<sequence>MIYQIEFTKGAVKQLKKLPSEIRERIDLKIQELAVEPRPDGVKKLESELSLYCIRVGDYRVIYQIQDDVLLVTIVKAKHRREIYRKQ</sequence>
<proteinExistence type="inferred from homology"/>
<dbReference type="Proteomes" id="UP001302120">
    <property type="component" value="Unassembled WGS sequence"/>
</dbReference>
<comment type="caution">
    <text evidence="3">The sequence shown here is derived from an EMBL/GenBank/DDBJ whole genome shotgun (WGS) entry which is preliminary data.</text>
</comment>
<dbReference type="Gene3D" id="3.30.2310.20">
    <property type="entry name" value="RelE-like"/>
    <property type="match status" value="1"/>
</dbReference>